<dbReference type="AlphaFoldDB" id="A0A9X2D8J1"/>
<evidence type="ECO:0000256" key="3">
    <source>
        <dbReference type="ARBA" id="ARBA00006263"/>
    </source>
</evidence>
<keyword evidence="5 9" id="KW-0169">Cobalamin biosynthesis</keyword>
<dbReference type="GO" id="GO:0009236">
    <property type="term" value="P:cobalamin biosynthetic process"/>
    <property type="evidence" value="ECO:0007669"/>
    <property type="project" value="UniProtKB-UniRule"/>
</dbReference>
<keyword evidence="12" id="KW-1185">Reference proteome</keyword>
<dbReference type="GO" id="GO:0015420">
    <property type="term" value="F:ABC-type vitamin B12 transporter activity"/>
    <property type="evidence" value="ECO:0007669"/>
    <property type="project" value="UniProtKB-UniRule"/>
</dbReference>
<evidence type="ECO:0000256" key="9">
    <source>
        <dbReference type="HAMAP-Rule" id="MF_00024"/>
    </source>
</evidence>
<evidence type="ECO:0000256" key="1">
    <source>
        <dbReference type="ARBA" id="ARBA00004651"/>
    </source>
</evidence>
<dbReference type="RefSeq" id="WP_250827789.1">
    <property type="nucleotide sequence ID" value="NZ_JAMOIL010000017.1"/>
</dbReference>
<feature type="region of interest" description="Disordered" evidence="10">
    <location>
        <begin position="313"/>
        <end position="345"/>
    </location>
</feature>
<evidence type="ECO:0000256" key="10">
    <source>
        <dbReference type="SAM" id="MobiDB-lite"/>
    </source>
</evidence>
<organism evidence="11 12">
    <name type="scientific">Nocardioides bruguierae</name>
    <dbReference type="NCBI Taxonomy" id="2945102"/>
    <lineage>
        <taxon>Bacteria</taxon>
        <taxon>Bacillati</taxon>
        <taxon>Actinomycetota</taxon>
        <taxon>Actinomycetes</taxon>
        <taxon>Propionibacteriales</taxon>
        <taxon>Nocardioidaceae</taxon>
        <taxon>Nocardioides</taxon>
    </lineage>
</organism>
<sequence>MSARAIGILLGVATDRLLGDPQRHHPVAWFGAVGNGLERTAWRDSRAVGTAYTALLVGVPTAAAWAVDRALRGHPVPRAAFTALATWTVLGGTSLDREVAAVEQHLVAGDLPAARTQVARVVGRDTRFLDEAGVARAGVETVAENTSDAVVCSLVWGALAGPAGLVAHRTANTLDAMVGHRSARHGRFGWASARLDDVLGLPGARVTAALATALAPTEAGSPREAAAVWRRDASGHPSPNAGPVEAAFAGALGVRLGGTLVYGTGDDARTEHRHLLGDGPPPATPDLVRARRLARRVDAGAALLAAATAWGLATARPIRHRTSPRRSPRPGPTPRPRLRRRPRRG</sequence>
<dbReference type="PANTHER" id="PTHR34308:SF1">
    <property type="entry name" value="COBALAMIN BIOSYNTHESIS PROTEIN CBIB"/>
    <property type="match status" value="1"/>
</dbReference>
<evidence type="ECO:0000256" key="6">
    <source>
        <dbReference type="ARBA" id="ARBA00022692"/>
    </source>
</evidence>
<comment type="subcellular location">
    <subcellularLocation>
        <location evidence="1 9">Cell membrane</location>
        <topology evidence="1 9">Multi-pass membrane protein</topology>
    </subcellularLocation>
</comment>
<protein>
    <recommendedName>
        <fullName evidence="9">Cobalamin biosynthesis protein CobD</fullName>
    </recommendedName>
</protein>
<dbReference type="EMBL" id="JAMOIL010000017">
    <property type="protein sequence ID" value="MCM0621343.1"/>
    <property type="molecule type" value="Genomic_DNA"/>
</dbReference>
<comment type="function">
    <text evidence="9">Converts cobyric acid to cobinamide by the addition of aminopropanol on the F carboxylic group.</text>
</comment>
<evidence type="ECO:0000313" key="12">
    <source>
        <dbReference type="Proteomes" id="UP001139485"/>
    </source>
</evidence>
<keyword evidence="4 9" id="KW-1003">Cell membrane</keyword>
<evidence type="ECO:0000256" key="7">
    <source>
        <dbReference type="ARBA" id="ARBA00022989"/>
    </source>
</evidence>
<dbReference type="InterPro" id="IPR004485">
    <property type="entry name" value="Cobalamin_biosynth_CobD/CbiB"/>
</dbReference>
<comment type="similarity">
    <text evidence="3 9">Belongs to the CobD/CbiB family.</text>
</comment>
<evidence type="ECO:0000256" key="5">
    <source>
        <dbReference type="ARBA" id="ARBA00022573"/>
    </source>
</evidence>
<name>A0A9X2D8J1_9ACTN</name>
<keyword evidence="7 9" id="KW-1133">Transmembrane helix</keyword>
<gene>
    <name evidence="9" type="primary">cobD</name>
    <name evidence="11" type="ORF">M8330_13690</name>
</gene>
<proteinExistence type="inferred from homology"/>
<reference evidence="11" key="1">
    <citation type="submission" date="2022-05" db="EMBL/GenBank/DDBJ databases">
        <authorList>
            <person name="Tuo L."/>
        </authorList>
    </citation>
    <scope>NUCLEOTIDE SEQUENCE</scope>
    <source>
        <strain evidence="11">BSK12Z-4</strain>
    </source>
</reference>
<evidence type="ECO:0000256" key="4">
    <source>
        <dbReference type="ARBA" id="ARBA00022475"/>
    </source>
</evidence>
<feature type="compositionally biased region" description="Basic residues" evidence="10">
    <location>
        <begin position="317"/>
        <end position="328"/>
    </location>
</feature>
<comment type="pathway">
    <text evidence="2 9">Cofactor biosynthesis; adenosylcobalamin biosynthesis.</text>
</comment>
<dbReference type="PANTHER" id="PTHR34308">
    <property type="entry name" value="COBALAMIN BIOSYNTHESIS PROTEIN CBIB"/>
    <property type="match status" value="1"/>
</dbReference>
<comment type="caution">
    <text evidence="11">The sequence shown here is derived from an EMBL/GenBank/DDBJ whole genome shotgun (WGS) entry which is preliminary data.</text>
</comment>
<accession>A0A9X2D8J1</accession>
<dbReference type="Proteomes" id="UP001139485">
    <property type="component" value="Unassembled WGS sequence"/>
</dbReference>
<keyword evidence="6 9" id="KW-0812">Transmembrane</keyword>
<feature type="compositionally biased region" description="Basic residues" evidence="10">
    <location>
        <begin position="336"/>
        <end position="345"/>
    </location>
</feature>
<evidence type="ECO:0000313" key="11">
    <source>
        <dbReference type="EMBL" id="MCM0621343.1"/>
    </source>
</evidence>
<dbReference type="GO" id="GO:0048472">
    <property type="term" value="F:threonine-phosphate decarboxylase activity"/>
    <property type="evidence" value="ECO:0007669"/>
    <property type="project" value="InterPro"/>
</dbReference>
<dbReference type="GO" id="GO:0005886">
    <property type="term" value="C:plasma membrane"/>
    <property type="evidence" value="ECO:0007669"/>
    <property type="project" value="UniProtKB-SubCell"/>
</dbReference>
<keyword evidence="8 9" id="KW-0472">Membrane</keyword>
<evidence type="ECO:0000256" key="2">
    <source>
        <dbReference type="ARBA" id="ARBA00004953"/>
    </source>
</evidence>
<dbReference type="Pfam" id="PF03186">
    <property type="entry name" value="CobD_Cbib"/>
    <property type="match status" value="1"/>
</dbReference>
<dbReference type="HAMAP" id="MF_00024">
    <property type="entry name" value="CobD_CbiB"/>
    <property type="match status" value="1"/>
</dbReference>
<evidence type="ECO:0000256" key="8">
    <source>
        <dbReference type="ARBA" id="ARBA00023136"/>
    </source>
</evidence>